<evidence type="ECO:0000313" key="1">
    <source>
        <dbReference type="EMBL" id="GAQ93668.1"/>
    </source>
</evidence>
<feature type="non-terminal residue" evidence="1">
    <location>
        <position position="1"/>
    </location>
</feature>
<dbReference type="Proteomes" id="UP000054558">
    <property type="component" value="Unassembled WGS sequence"/>
</dbReference>
<proteinExistence type="predicted"/>
<gene>
    <name evidence="1" type="ORF">KFL_017870010</name>
</gene>
<evidence type="ECO:0000313" key="2">
    <source>
        <dbReference type="Proteomes" id="UP000054558"/>
    </source>
</evidence>
<dbReference type="EMBL" id="DF238736">
    <property type="protein sequence ID" value="GAQ93668.1"/>
    <property type="molecule type" value="Genomic_DNA"/>
</dbReference>
<accession>A0A1Y1IZA4</accession>
<sequence>RKPEDFYKHFVIELVPNYVHSANGYGNGLNNCVGKHPRMENANMIWNMFYDMYQLPHNFGVMYTGTKDGSGRVTQRETLVLDRNSGSDFDMVRWNYNRKPATDMPFFVAFPFPTSGVEDHIWIDLNWPIRCIYITKF</sequence>
<keyword evidence="2" id="KW-1185">Reference proteome</keyword>
<reference evidence="1 2" key="1">
    <citation type="journal article" date="2014" name="Nat. Commun.">
        <title>Klebsormidium flaccidum genome reveals primary factors for plant terrestrial adaptation.</title>
        <authorList>
            <person name="Hori K."/>
            <person name="Maruyama F."/>
            <person name="Fujisawa T."/>
            <person name="Togashi T."/>
            <person name="Yamamoto N."/>
            <person name="Seo M."/>
            <person name="Sato S."/>
            <person name="Yamada T."/>
            <person name="Mori H."/>
            <person name="Tajima N."/>
            <person name="Moriyama T."/>
            <person name="Ikeuchi M."/>
            <person name="Watanabe M."/>
            <person name="Wada H."/>
            <person name="Kobayashi K."/>
            <person name="Saito M."/>
            <person name="Masuda T."/>
            <person name="Sasaki-Sekimoto Y."/>
            <person name="Mashiguchi K."/>
            <person name="Awai K."/>
            <person name="Shimojima M."/>
            <person name="Masuda S."/>
            <person name="Iwai M."/>
            <person name="Nobusawa T."/>
            <person name="Narise T."/>
            <person name="Kondo S."/>
            <person name="Saito H."/>
            <person name="Sato R."/>
            <person name="Murakawa M."/>
            <person name="Ihara Y."/>
            <person name="Oshima-Yamada Y."/>
            <person name="Ohtaka K."/>
            <person name="Satoh M."/>
            <person name="Sonobe K."/>
            <person name="Ishii M."/>
            <person name="Ohtani R."/>
            <person name="Kanamori-Sato M."/>
            <person name="Honoki R."/>
            <person name="Miyazaki D."/>
            <person name="Mochizuki H."/>
            <person name="Umetsu J."/>
            <person name="Higashi K."/>
            <person name="Shibata D."/>
            <person name="Kamiya Y."/>
            <person name="Sato N."/>
            <person name="Nakamura Y."/>
            <person name="Tabata S."/>
            <person name="Ida S."/>
            <person name="Kurokawa K."/>
            <person name="Ohta H."/>
        </authorList>
    </citation>
    <scope>NUCLEOTIDE SEQUENCE [LARGE SCALE GENOMIC DNA]</scope>
    <source>
        <strain evidence="1 2">NIES-2285</strain>
    </source>
</reference>
<dbReference type="AlphaFoldDB" id="A0A1Y1IZA4"/>
<dbReference type="OMA" id="PRMENAN"/>
<protein>
    <submittedName>
        <fullName evidence="1">Uncharacterized protein</fullName>
    </submittedName>
</protein>
<name>A0A1Y1IZA4_KLENI</name>
<organism evidence="1 2">
    <name type="scientific">Klebsormidium nitens</name>
    <name type="common">Green alga</name>
    <name type="synonym">Ulothrix nitens</name>
    <dbReference type="NCBI Taxonomy" id="105231"/>
    <lineage>
        <taxon>Eukaryota</taxon>
        <taxon>Viridiplantae</taxon>
        <taxon>Streptophyta</taxon>
        <taxon>Klebsormidiophyceae</taxon>
        <taxon>Klebsormidiales</taxon>
        <taxon>Klebsormidiaceae</taxon>
        <taxon>Klebsormidium</taxon>
    </lineage>
</organism>